<reference evidence="4 5" key="1">
    <citation type="submission" date="2021-03" db="EMBL/GenBank/DDBJ databases">
        <title>Sequencing the genomes of 1000 actinobacteria strains.</title>
        <authorList>
            <person name="Klenk H.-P."/>
        </authorList>
    </citation>
    <scope>NUCLEOTIDE SEQUENCE [LARGE SCALE GENOMIC DNA]</scope>
    <source>
        <strain evidence="4 5">DSM 45510</strain>
    </source>
</reference>
<name>A0ABS4PLP9_9PSEU</name>
<dbReference type="Proteomes" id="UP000741013">
    <property type="component" value="Unassembled WGS sequence"/>
</dbReference>
<gene>
    <name evidence="4" type="ORF">JOM49_001885</name>
</gene>
<feature type="domain" description="N-acetyltransferase" evidence="3">
    <location>
        <begin position="169"/>
        <end position="316"/>
    </location>
</feature>
<proteinExistence type="predicted"/>
<evidence type="ECO:0000256" key="2">
    <source>
        <dbReference type="ARBA" id="ARBA00023315"/>
    </source>
</evidence>
<keyword evidence="1" id="KW-0808">Transferase</keyword>
<sequence length="316" mass="34427">MDLIDFSAIATEHATRLKAIDPLLPPPGELPDDQGVLTAEASGSAALGVLSCEKTPADAPGAQWRALVEHRLDLRLAGPDPGTALGLLLEKWQERLAESGTERGDWETAAVVIRPSRDSTGSGELLRHGFAPVRVVAVRPAERHGRGPRRTPGVAVRTATRKDVGNVVELLLELQHYDAQFGVATVRESTERALTAEVEEVLAKDEPLLWIAEVYGKALGVARVQLPPASDWSKIYVDQSGRPKLGYLTSLNVAEQARGTGVGTALAEHAHQVFDTEGVDLALLHHALANPRSTPFWYAQGYRPLWTYWYRRPAVR</sequence>
<organism evidence="4 5">
    <name type="scientific">Amycolatopsis magusensis</name>
    <dbReference type="NCBI Taxonomy" id="882444"/>
    <lineage>
        <taxon>Bacteria</taxon>
        <taxon>Bacillati</taxon>
        <taxon>Actinomycetota</taxon>
        <taxon>Actinomycetes</taxon>
        <taxon>Pseudonocardiales</taxon>
        <taxon>Pseudonocardiaceae</taxon>
        <taxon>Amycolatopsis</taxon>
    </lineage>
</organism>
<keyword evidence="2" id="KW-0012">Acyltransferase</keyword>
<dbReference type="InterPro" id="IPR016181">
    <property type="entry name" value="Acyl_CoA_acyltransferase"/>
</dbReference>
<keyword evidence="5" id="KW-1185">Reference proteome</keyword>
<dbReference type="Pfam" id="PF00583">
    <property type="entry name" value="Acetyltransf_1"/>
    <property type="match status" value="1"/>
</dbReference>
<dbReference type="EMBL" id="JAGGMS010000001">
    <property type="protein sequence ID" value="MBP2180359.1"/>
    <property type="molecule type" value="Genomic_DNA"/>
</dbReference>
<dbReference type="PANTHER" id="PTHR43877">
    <property type="entry name" value="AMINOALKYLPHOSPHONATE N-ACETYLTRANSFERASE-RELATED-RELATED"/>
    <property type="match status" value="1"/>
</dbReference>
<dbReference type="Gene3D" id="3.40.630.30">
    <property type="match status" value="1"/>
</dbReference>
<protein>
    <submittedName>
        <fullName evidence="4">GNAT superfamily N-acetyltransferase</fullName>
    </submittedName>
</protein>
<dbReference type="RefSeq" id="WP_308158699.1">
    <property type="nucleotide sequence ID" value="NZ_JAGGMS010000001.1"/>
</dbReference>
<dbReference type="InterPro" id="IPR000182">
    <property type="entry name" value="GNAT_dom"/>
</dbReference>
<evidence type="ECO:0000256" key="1">
    <source>
        <dbReference type="ARBA" id="ARBA00022679"/>
    </source>
</evidence>
<dbReference type="InterPro" id="IPR050832">
    <property type="entry name" value="Bact_Acetyltransf"/>
</dbReference>
<evidence type="ECO:0000259" key="3">
    <source>
        <dbReference type="PROSITE" id="PS51186"/>
    </source>
</evidence>
<dbReference type="PROSITE" id="PS51186">
    <property type="entry name" value="GNAT"/>
    <property type="match status" value="1"/>
</dbReference>
<evidence type="ECO:0000313" key="5">
    <source>
        <dbReference type="Proteomes" id="UP000741013"/>
    </source>
</evidence>
<accession>A0ABS4PLP9</accession>
<dbReference type="CDD" id="cd04301">
    <property type="entry name" value="NAT_SF"/>
    <property type="match status" value="1"/>
</dbReference>
<evidence type="ECO:0000313" key="4">
    <source>
        <dbReference type="EMBL" id="MBP2180359.1"/>
    </source>
</evidence>
<dbReference type="SUPFAM" id="SSF55729">
    <property type="entry name" value="Acyl-CoA N-acyltransferases (Nat)"/>
    <property type="match status" value="1"/>
</dbReference>
<comment type="caution">
    <text evidence="4">The sequence shown here is derived from an EMBL/GenBank/DDBJ whole genome shotgun (WGS) entry which is preliminary data.</text>
</comment>